<evidence type="ECO:0000313" key="3">
    <source>
        <dbReference type="Proteomes" id="UP000326396"/>
    </source>
</evidence>
<comment type="caution">
    <text evidence="2">The sequence shown here is derived from an EMBL/GenBank/DDBJ whole genome shotgun (WGS) entry which is preliminary data.</text>
</comment>
<proteinExistence type="predicted"/>
<dbReference type="EMBL" id="SZYD01000005">
    <property type="protein sequence ID" value="KAD6118629.1"/>
    <property type="molecule type" value="Genomic_DNA"/>
</dbReference>
<dbReference type="Proteomes" id="UP000326396">
    <property type="component" value="Linkage Group LG13"/>
</dbReference>
<organism evidence="2 3">
    <name type="scientific">Mikania micrantha</name>
    <name type="common">bitter vine</name>
    <dbReference type="NCBI Taxonomy" id="192012"/>
    <lineage>
        <taxon>Eukaryota</taxon>
        <taxon>Viridiplantae</taxon>
        <taxon>Streptophyta</taxon>
        <taxon>Embryophyta</taxon>
        <taxon>Tracheophyta</taxon>
        <taxon>Spermatophyta</taxon>
        <taxon>Magnoliopsida</taxon>
        <taxon>eudicotyledons</taxon>
        <taxon>Gunneridae</taxon>
        <taxon>Pentapetalae</taxon>
        <taxon>asterids</taxon>
        <taxon>campanulids</taxon>
        <taxon>Asterales</taxon>
        <taxon>Asteraceae</taxon>
        <taxon>Asteroideae</taxon>
        <taxon>Heliantheae alliance</taxon>
        <taxon>Eupatorieae</taxon>
        <taxon>Mikania</taxon>
    </lineage>
</organism>
<accession>A0A5N6PAA3</accession>
<reference evidence="2 3" key="1">
    <citation type="submission" date="2019-05" db="EMBL/GenBank/DDBJ databases">
        <title>Mikania micrantha, genome provides insights into the molecular mechanism of rapid growth.</title>
        <authorList>
            <person name="Liu B."/>
        </authorList>
    </citation>
    <scope>NUCLEOTIDE SEQUENCE [LARGE SCALE GENOMIC DNA]</scope>
    <source>
        <strain evidence="2">NLD-2019</strain>
        <tissue evidence="2">Leaf</tissue>
    </source>
</reference>
<keyword evidence="3" id="KW-1185">Reference proteome</keyword>
<evidence type="ECO:0000313" key="2">
    <source>
        <dbReference type="EMBL" id="KAD6118629.1"/>
    </source>
</evidence>
<gene>
    <name evidence="2" type="ORF">E3N88_09900</name>
</gene>
<evidence type="ECO:0000256" key="1">
    <source>
        <dbReference type="SAM" id="MobiDB-lite"/>
    </source>
</evidence>
<protein>
    <submittedName>
        <fullName evidence="2">Uncharacterized protein</fullName>
    </submittedName>
</protein>
<feature type="region of interest" description="Disordered" evidence="1">
    <location>
        <begin position="97"/>
        <end position="118"/>
    </location>
</feature>
<dbReference type="AlphaFoldDB" id="A0A5N6PAA3"/>
<feature type="compositionally biased region" description="Basic and acidic residues" evidence="1">
    <location>
        <begin position="109"/>
        <end position="118"/>
    </location>
</feature>
<name>A0A5N6PAA3_9ASTR</name>
<sequence>MFLKILSFNFVFGKTITPEGVPVCTNCCSVPERFVQIVATIEQFVDQETTTLDETIGRLKAFEERTNLMDGGLVNNQEKLMFTCHDKNYGHGRRFENREQGRSKSSQDNWHHRGGESNLVQKDEESTLLMAIKEDCMDNQKFSLDEKETNSCNYWFSLSKYFNNEEPKWIEWKERVTEKVLVPRKENEYENPSSKLVLQAESKNDKVVGLCHNNKKLEGVRVVSPRCKPIKIQKVGVTQVKEGGKQVKDDDT</sequence>